<dbReference type="AlphaFoldDB" id="A0A5C3KWC2"/>
<evidence type="ECO:0000313" key="5">
    <source>
        <dbReference type="Proteomes" id="UP000307440"/>
    </source>
</evidence>
<dbReference type="InterPro" id="IPR049192">
    <property type="entry name" value="DUF4246_C"/>
</dbReference>
<dbReference type="Pfam" id="PF21666">
    <property type="entry name" value="DUF4246_N"/>
    <property type="match status" value="1"/>
</dbReference>
<feature type="domain" description="DUF4246" evidence="3">
    <location>
        <begin position="14"/>
        <end position="91"/>
    </location>
</feature>
<evidence type="ECO:0000256" key="1">
    <source>
        <dbReference type="SAM" id="MobiDB-lite"/>
    </source>
</evidence>
<feature type="domain" description="DUF4246" evidence="2">
    <location>
        <begin position="212"/>
        <end position="656"/>
    </location>
</feature>
<dbReference type="EMBL" id="ML210192">
    <property type="protein sequence ID" value="TFK24949.1"/>
    <property type="molecule type" value="Genomic_DNA"/>
</dbReference>
<dbReference type="PANTHER" id="PTHR33119:SF1">
    <property type="entry name" value="FE2OG DIOXYGENASE DOMAIN-CONTAINING PROTEIN"/>
    <property type="match status" value="1"/>
</dbReference>
<name>A0A5C3KWC2_COPMA</name>
<dbReference type="Pfam" id="PF14033">
    <property type="entry name" value="DUF4246"/>
    <property type="match status" value="1"/>
</dbReference>
<organism evidence="4 5">
    <name type="scientific">Coprinopsis marcescibilis</name>
    <name type="common">Agaric fungus</name>
    <name type="synonym">Psathyrella marcescibilis</name>
    <dbReference type="NCBI Taxonomy" id="230819"/>
    <lineage>
        <taxon>Eukaryota</taxon>
        <taxon>Fungi</taxon>
        <taxon>Dikarya</taxon>
        <taxon>Basidiomycota</taxon>
        <taxon>Agaricomycotina</taxon>
        <taxon>Agaricomycetes</taxon>
        <taxon>Agaricomycetidae</taxon>
        <taxon>Agaricales</taxon>
        <taxon>Agaricineae</taxon>
        <taxon>Psathyrellaceae</taxon>
        <taxon>Coprinopsis</taxon>
    </lineage>
</organism>
<dbReference type="STRING" id="230819.A0A5C3KWC2"/>
<dbReference type="InterPro" id="IPR025340">
    <property type="entry name" value="DUF4246"/>
</dbReference>
<gene>
    <name evidence="4" type="ORF">FA15DRAFT_618654</name>
</gene>
<dbReference type="Proteomes" id="UP000307440">
    <property type="component" value="Unassembled WGS sequence"/>
</dbReference>
<evidence type="ECO:0000259" key="2">
    <source>
        <dbReference type="Pfam" id="PF14033"/>
    </source>
</evidence>
<feature type="region of interest" description="Disordered" evidence="1">
    <location>
        <begin position="429"/>
        <end position="452"/>
    </location>
</feature>
<feature type="compositionally biased region" description="Acidic residues" evidence="1">
    <location>
        <begin position="116"/>
        <end position="172"/>
    </location>
</feature>
<feature type="compositionally biased region" description="Acidic residues" evidence="1">
    <location>
        <begin position="429"/>
        <end position="440"/>
    </location>
</feature>
<proteinExistence type="predicted"/>
<dbReference type="PANTHER" id="PTHR33119">
    <property type="entry name" value="IFI3P"/>
    <property type="match status" value="1"/>
</dbReference>
<sequence>MESAQVDYTVIHPVPGLGRPVDYVPTKDDPLYIGDAFPTALAMSDISSRAILPLTTVREFNMLRFMNAITDKENWHVKILDDEVANKWKAEAIQAGKEANDISRGVEDLNNHLDADFDDNGDDQDGDTEEGGDDEEEEENSDEGEDNEDESDNGEEEEEEEEEPIKEDSGEDQSDKETESDANSTSPAADAVDDDGNHVFSLAPRDNSGMTEAMATYCIEELRHKARLFQESPSGAIVVFNGDVVKSDSAVTTDIKSALQRAVQPLEDVPELQKDWHPGSDEKVLDLVHPSLFPFVYGRTKALQPGSKSTNLKAGDSIKRCGEGEVVAKAEISNEPEEFYQSFRKKTLQPFSDKFQWLPCEVDVTGDKAKIVSYINNLHPDKHGQLYEVIEDVITAAIPLWEATLAPLSALADKDFKYFQRITYDGCDYDPDPDSFDDNEGPQQRKDEDEDDFWDRRQEWIEETRKVVLPEPDHKFDSANVKQLSPLSLKERFATLGRPLQVIVKLANIELTPEKPSYQGGTWHVEGKLNEHIVATALYYYSSSNITRSSLAFRQISDAEAAHELPYEQSVHDWLTDVFGCNNEEASVQFVGAVDTPEGRLLTFPNILQHQVQPFDLEDGTKPGHRKILALFLVDPHVRVISTASVPCQQLDWWRENVESSQSLGRSGLKNLPLELRDQVFSDVEDFPISLAEAKTLREELMDERKKFVLDHGLAVSSVTFSLCEH</sequence>
<keyword evidence="5" id="KW-1185">Reference proteome</keyword>
<protein>
    <submittedName>
        <fullName evidence="4">Uncharacterized protein</fullName>
    </submittedName>
</protein>
<accession>A0A5C3KWC2</accession>
<dbReference type="OrthoDB" id="415532at2759"/>
<dbReference type="InterPro" id="IPR049207">
    <property type="entry name" value="DUF4246_N"/>
</dbReference>
<feature type="region of interest" description="Disordered" evidence="1">
    <location>
        <begin position="111"/>
        <end position="205"/>
    </location>
</feature>
<evidence type="ECO:0000313" key="4">
    <source>
        <dbReference type="EMBL" id="TFK24949.1"/>
    </source>
</evidence>
<reference evidence="4 5" key="1">
    <citation type="journal article" date="2019" name="Nat. Ecol. Evol.">
        <title>Megaphylogeny resolves global patterns of mushroom evolution.</title>
        <authorList>
            <person name="Varga T."/>
            <person name="Krizsan K."/>
            <person name="Foldi C."/>
            <person name="Dima B."/>
            <person name="Sanchez-Garcia M."/>
            <person name="Sanchez-Ramirez S."/>
            <person name="Szollosi G.J."/>
            <person name="Szarkandi J.G."/>
            <person name="Papp V."/>
            <person name="Albert L."/>
            <person name="Andreopoulos W."/>
            <person name="Angelini C."/>
            <person name="Antonin V."/>
            <person name="Barry K.W."/>
            <person name="Bougher N.L."/>
            <person name="Buchanan P."/>
            <person name="Buyck B."/>
            <person name="Bense V."/>
            <person name="Catcheside P."/>
            <person name="Chovatia M."/>
            <person name="Cooper J."/>
            <person name="Damon W."/>
            <person name="Desjardin D."/>
            <person name="Finy P."/>
            <person name="Geml J."/>
            <person name="Haridas S."/>
            <person name="Hughes K."/>
            <person name="Justo A."/>
            <person name="Karasinski D."/>
            <person name="Kautmanova I."/>
            <person name="Kiss B."/>
            <person name="Kocsube S."/>
            <person name="Kotiranta H."/>
            <person name="LaButti K.M."/>
            <person name="Lechner B.E."/>
            <person name="Liimatainen K."/>
            <person name="Lipzen A."/>
            <person name="Lukacs Z."/>
            <person name="Mihaltcheva S."/>
            <person name="Morgado L.N."/>
            <person name="Niskanen T."/>
            <person name="Noordeloos M.E."/>
            <person name="Ohm R.A."/>
            <person name="Ortiz-Santana B."/>
            <person name="Ovrebo C."/>
            <person name="Racz N."/>
            <person name="Riley R."/>
            <person name="Savchenko A."/>
            <person name="Shiryaev A."/>
            <person name="Soop K."/>
            <person name="Spirin V."/>
            <person name="Szebenyi C."/>
            <person name="Tomsovsky M."/>
            <person name="Tulloss R.E."/>
            <person name="Uehling J."/>
            <person name="Grigoriev I.V."/>
            <person name="Vagvolgyi C."/>
            <person name="Papp T."/>
            <person name="Martin F.M."/>
            <person name="Miettinen O."/>
            <person name="Hibbett D.S."/>
            <person name="Nagy L.G."/>
        </authorList>
    </citation>
    <scope>NUCLEOTIDE SEQUENCE [LARGE SCALE GENOMIC DNA]</scope>
    <source>
        <strain evidence="4 5">CBS 121175</strain>
    </source>
</reference>
<evidence type="ECO:0000259" key="3">
    <source>
        <dbReference type="Pfam" id="PF21666"/>
    </source>
</evidence>